<comment type="function">
    <text evidence="2">Required for morphogenesis under gluconeogenic growth conditions.</text>
</comment>
<evidence type="ECO:0000256" key="3">
    <source>
        <dbReference type="SAM" id="Phobius"/>
    </source>
</evidence>
<dbReference type="HAMAP" id="MF_00973">
    <property type="entry name" value="Gluconeogen_factor"/>
    <property type="match status" value="1"/>
</dbReference>
<dbReference type="InterPro" id="IPR038136">
    <property type="entry name" value="CofD-like_dom_sf"/>
</dbReference>
<keyword evidence="3" id="KW-0812">Transmembrane</keyword>
<feature type="transmembrane region" description="Helical" evidence="3">
    <location>
        <begin position="96"/>
        <end position="114"/>
    </location>
</feature>
<dbReference type="SUPFAM" id="SSF142338">
    <property type="entry name" value="CofD-like"/>
    <property type="match status" value="1"/>
</dbReference>
<organism evidence="4 5">
    <name type="scientific">Carboxydichorda subterranea</name>
    <dbReference type="NCBI Taxonomy" id="3109565"/>
    <lineage>
        <taxon>Bacteria</taxon>
        <taxon>Bacillati</taxon>
        <taxon>Bacillota</taxon>
        <taxon>Limnochordia</taxon>
        <taxon>Limnochordales</taxon>
        <taxon>Geochordaceae</taxon>
        <taxon>Carboxydichorda</taxon>
    </lineage>
</organism>
<keyword evidence="5" id="KW-1185">Reference proteome</keyword>
<dbReference type="Gene3D" id="3.40.50.10680">
    <property type="entry name" value="CofD-like domains"/>
    <property type="match status" value="1"/>
</dbReference>
<dbReference type="InterPro" id="IPR002882">
    <property type="entry name" value="CofD"/>
</dbReference>
<dbReference type="EMBL" id="CP141615">
    <property type="protein sequence ID" value="WRP18031.1"/>
    <property type="molecule type" value="Genomic_DNA"/>
</dbReference>
<evidence type="ECO:0000313" key="4">
    <source>
        <dbReference type="EMBL" id="WRP18031.1"/>
    </source>
</evidence>
<dbReference type="InterPro" id="IPR010119">
    <property type="entry name" value="Gluconeogen_factor"/>
</dbReference>
<protein>
    <recommendedName>
        <fullName evidence="2">Putative gluconeogenesis factor</fullName>
    </recommendedName>
</protein>
<evidence type="ECO:0000256" key="2">
    <source>
        <dbReference type="HAMAP-Rule" id="MF_00973"/>
    </source>
</evidence>
<dbReference type="Pfam" id="PF01933">
    <property type="entry name" value="CofD"/>
    <property type="match status" value="1"/>
</dbReference>
<accession>A0ABZ1BZU0</accession>
<keyword evidence="3" id="KW-0472">Membrane</keyword>
<dbReference type="Proteomes" id="UP001332192">
    <property type="component" value="Chromosome"/>
</dbReference>
<keyword evidence="3" id="KW-1133">Transmembrane helix</keyword>
<dbReference type="PANTHER" id="PTHR30135:SF3">
    <property type="entry name" value="GLUCONEOGENESIS FACTOR-RELATED"/>
    <property type="match status" value="1"/>
</dbReference>
<sequence length="443" mass="47296">MNGRWQEAWRWVLPGTGLKRWGALVLAGTLMAAAGGAAYGRGVGGEAGLLAVLGGAVVALVALRETVMAVAGTLAPERTRFLADVMRQRRERERGPRAVVLGGGTGLATLLRGLKLYSDRLTAVVTVADDGGSSGRLRQEMGILPPGDIRNTLVAMADTEPLLERLFQYRFTRGEGLSGHSFGNLFIAAMSDITGDFQEAIRQFSRVLAVRGQVLPSTLQAVRLRAVYSDGSSVVGESEIPKARRPIRRVYLVPPNVKAVPEAIEAIEAADIVVLGPGSLYTSVIPNLLVEDVAAALRRTSALRLYVCNVMTQPGETDGYRASDHVRAILQHVPGPRVVDCVLVNTGEVPAHLLERYLAEGARPVEADVAEMQGMGLVVVSGPLISLTQVVRHDPVRLAEAVAALAGLGRQVGEPGEHLTVEEVLARGQQRGRTGLRRHVLLV</sequence>
<reference evidence="4 5" key="1">
    <citation type="journal article" date="2024" name="Front. Microbiol.">
        <title>Novel thermophilic genera Geochorda gen. nov. and Carboxydochorda gen. nov. from the deep terrestrial subsurface reveal the ecophysiological diversity in the class Limnochordia.</title>
        <authorList>
            <person name="Karnachuk O.V."/>
            <person name="Lukina A.P."/>
            <person name="Avakyan M.R."/>
            <person name="Kadnikov V.V."/>
            <person name="Begmatov S."/>
            <person name="Beletsky A.V."/>
            <person name="Vlasova K.G."/>
            <person name="Novikov A.A."/>
            <person name="Shcherbakova V.A."/>
            <person name="Mardanov A.V."/>
            <person name="Ravin N.V."/>
        </authorList>
    </citation>
    <scope>NUCLEOTIDE SEQUENCE [LARGE SCALE GENOMIC DNA]</scope>
    <source>
        <strain evidence="4 5">L945</strain>
    </source>
</reference>
<comment type="similarity">
    <text evidence="2">Belongs to the gluconeogenesis factor family.</text>
</comment>
<name>A0ABZ1BZU0_9FIRM</name>
<keyword evidence="1 2" id="KW-0963">Cytoplasm</keyword>
<dbReference type="PANTHER" id="PTHR30135">
    <property type="entry name" value="UNCHARACTERIZED PROTEIN YVCK-RELATED"/>
    <property type="match status" value="1"/>
</dbReference>
<evidence type="ECO:0000256" key="1">
    <source>
        <dbReference type="ARBA" id="ARBA00022490"/>
    </source>
</evidence>
<feature type="transmembrane region" description="Helical" evidence="3">
    <location>
        <begin position="21"/>
        <end position="39"/>
    </location>
</feature>
<proteinExistence type="inferred from homology"/>
<gene>
    <name evidence="4" type="ORF">U7230_03205</name>
</gene>
<feature type="transmembrane region" description="Helical" evidence="3">
    <location>
        <begin position="51"/>
        <end position="75"/>
    </location>
</feature>
<comment type="subcellular location">
    <subcellularLocation>
        <location evidence="2">Cytoplasm</location>
    </subcellularLocation>
</comment>
<dbReference type="RefSeq" id="WP_324717302.1">
    <property type="nucleotide sequence ID" value="NZ_CP141615.1"/>
</dbReference>
<dbReference type="NCBIfam" id="TIGR01826">
    <property type="entry name" value="CofD_related"/>
    <property type="match status" value="1"/>
</dbReference>
<evidence type="ECO:0000313" key="5">
    <source>
        <dbReference type="Proteomes" id="UP001332192"/>
    </source>
</evidence>
<dbReference type="CDD" id="cd07187">
    <property type="entry name" value="YvcK_like"/>
    <property type="match status" value="1"/>
</dbReference>